<dbReference type="Proteomes" id="UP000266178">
    <property type="component" value="Unassembled WGS sequence"/>
</dbReference>
<dbReference type="PANTHER" id="PTHR43537:SF24">
    <property type="entry name" value="GLUCONATE OPERON TRANSCRIPTIONAL REPRESSOR"/>
    <property type="match status" value="1"/>
</dbReference>
<dbReference type="Pfam" id="PF00392">
    <property type="entry name" value="GntR"/>
    <property type="match status" value="1"/>
</dbReference>
<dbReference type="OrthoDB" id="9781630at2"/>
<comment type="caution">
    <text evidence="5">The sequence shown here is derived from an EMBL/GenBank/DDBJ whole genome shotgun (WGS) entry which is preliminary data.</text>
</comment>
<dbReference type="Gene3D" id="1.10.10.10">
    <property type="entry name" value="Winged helix-like DNA-binding domain superfamily/Winged helix DNA-binding domain"/>
    <property type="match status" value="1"/>
</dbReference>
<dbReference type="InterPro" id="IPR008920">
    <property type="entry name" value="TF_FadR/GntR_C"/>
</dbReference>
<accession>A0A399FCL9</accession>
<dbReference type="InterPro" id="IPR036388">
    <property type="entry name" value="WH-like_DNA-bd_sf"/>
</dbReference>
<evidence type="ECO:0000313" key="5">
    <source>
        <dbReference type="EMBL" id="RIH93506.1"/>
    </source>
</evidence>
<dbReference type="InterPro" id="IPR011711">
    <property type="entry name" value="GntR_C"/>
</dbReference>
<dbReference type="PANTHER" id="PTHR43537">
    <property type="entry name" value="TRANSCRIPTIONAL REGULATOR, GNTR FAMILY"/>
    <property type="match status" value="1"/>
</dbReference>
<proteinExistence type="predicted"/>
<keyword evidence="2" id="KW-0238">DNA-binding</keyword>
<dbReference type="GO" id="GO:0043565">
    <property type="term" value="F:sequence-specific DNA binding"/>
    <property type="evidence" value="ECO:0007669"/>
    <property type="project" value="InterPro"/>
</dbReference>
<dbReference type="SMART" id="SM00895">
    <property type="entry name" value="FCD"/>
    <property type="match status" value="1"/>
</dbReference>
<dbReference type="SUPFAM" id="SSF48008">
    <property type="entry name" value="GntR ligand-binding domain-like"/>
    <property type="match status" value="1"/>
</dbReference>
<name>A0A399FCL9_9DEIN</name>
<keyword evidence="3" id="KW-0804">Transcription</keyword>
<dbReference type="PRINTS" id="PR00035">
    <property type="entry name" value="HTHGNTR"/>
</dbReference>
<organism evidence="5 6">
    <name type="scientific">Meiothermus granaticius NBRC 107808</name>
    <dbReference type="NCBI Taxonomy" id="1227551"/>
    <lineage>
        <taxon>Bacteria</taxon>
        <taxon>Thermotogati</taxon>
        <taxon>Deinococcota</taxon>
        <taxon>Deinococci</taxon>
        <taxon>Thermales</taxon>
        <taxon>Thermaceae</taxon>
        <taxon>Meiothermus</taxon>
    </lineage>
</organism>
<evidence type="ECO:0000313" key="6">
    <source>
        <dbReference type="Proteomes" id="UP000266178"/>
    </source>
</evidence>
<dbReference type="SUPFAM" id="SSF46785">
    <property type="entry name" value="Winged helix' DNA-binding domain"/>
    <property type="match status" value="1"/>
</dbReference>
<dbReference type="AlphaFoldDB" id="A0A399FCL9"/>
<evidence type="ECO:0000259" key="4">
    <source>
        <dbReference type="PROSITE" id="PS50949"/>
    </source>
</evidence>
<protein>
    <submittedName>
        <fullName evidence="5">Putative D-xylose utilization operon transcriptional repressor</fullName>
    </submittedName>
</protein>
<sequence>MPIPHQVKKLKRSLAREEVYEQVRGWIVEGILKPGEMVRDMELAESLGVSRTPVREALRRLEDEGLIETAKHKWTRVALLDPQQADELYGIVQRLEAYALELAQPKLTQADFTILEAINAKLSEAIERHDAKAALEADNAFHQIWIDRSGNQELAQILADLKVKLRRLELAHFDSKDAVESVKEHSFIIQSLRAGNSSKALRAIQSNWEGATDRFAQRVRRQEATRA</sequence>
<dbReference type="InterPro" id="IPR000524">
    <property type="entry name" value="Tscrpt_reg_HTH_GntR"/>
</dbReference>
<reference evidence="5 6" key="1">
    <citation type="submission" date="2018-08" db="EMBL/GenBank/DDBJ databases">
        <title>Meiothermus granaticius genome AF-68 sequencing project.</title>
        <authorList>
            <person name="Da Costa M.S."/>
            <person name="Albuquerque L."/>
            <person name="Raposo P."/>
            <person name="Froufe H.J.C."/>
            <person name="Barroso C.S."/>
            <person name="Egas C."/>
        </authorList>
    </citation>
    <scope>NUCLEOTIDE SEQUENCE [LARGE SCALE GENOMIC DNA]</scope>
    <source>
        <strain evidence="5 6">AF-68</strain>
    </source>
</reference>
<dbReference type="SMART" id="SM00345">
    <property type="entry name" value="HTH_GNTR"/>
    <property type="match status" value="1"/>
</dbReference>
<evidence type="ECO:0000256" key="2">
    <source>
        <dbReference type="ARBA" id="ARBA00023125"/>
    </source>
</evidence>
<dbReference type="PRINTS" id="PR00033">
    <property type="entry name" value="HTHASNC"/>
</dbReference>
<dbReference type="Pfam" id="PF07729">
    <property type="entry name" value="FCD"/>
    <property type="match status" value="1"/>
</dbReference>
<keyword evidence="1" id="KW-0805">Transcription regulation</keyword>
<evidence type="ECO:0000256" key="3">
    <source>
        <dbReference type="ARBA" id="ARBA00023163"/>
    </source>
</evidence>
<dbReference type="RefSeq" id="WP_119356081.1">
    <property type="nucleotide sequence ID" value="NZ_BJXM01000003.1"/>
</dbReference>
<feature type="domain" description="HTH gntR-type" evidence="4">
    <location>
        <begin position="13"/>
        <end position="80"/>
    </location>
</feature>
<dbReference type="InterPro" id="IPR036390">
    <property type="entry name" value="WH_DNA-bd_sf"/>
</dbReference>
<dbReference type="CDD" id="cd07377">
    <property type="entry name" value="WHTH_GntR"/>
    <property type="match status" value="1"/>
</dbReference>
<dbReference type="InterPro" id="IPR000485">
    <property type="entry name" value="AsnC-type_HTH_dom"/>
</dbReference>
<dbReference type="EMBL" id="QWLB01000005">
    <property type="protein sequence ID" value="RIH93506.1"/>
    <property type="molecule type" value="Genomic_DNA"/>
</dbReference>
<evidence type="ECO:0000256" key="1">
    <source>
        <dbReference type="ARBA" id="ARBA00023015"/>
    </source>
</evidence>
<keyword evidence="6" id="KW-1185">Reference proteome</keyword>
<dbReference type="PROSITE" id="PS50949">
    <property type="entry name" value="HTH_GNTR"/>
    <property type="match status" value="1"/>
</dbReference>
<gene>
    <name evidence="5" type="primary">gntR</name>
    <name evidence="5" type="ORF">Mgrana_00560</name>
</gene>
<dbReference type="Gene3D" id="1.20.120.530">
    <property type="entry name" value="GntR ligand-binding domain-like"/>
    <property type="match status" value="1"/>
</dbReference>
<dbReference type="GO" id="GO:0003700">
    <property type="term" value="F:DNA-binding transcription factor activity"/>
    <property type="evidence" value="ECO:0007669"/>
    <property type="project" value="InterPro"/>
</dbReference>